<comment type="caution">
    <text evidence="1">The sequence shown here is derived from an EMBL/GenBank/DDBJ whole genome shotgun (WGS) entry which is preliminary data.</text>
</comment>
<dbReference type="EMBL" id="MU118103">
    <property type="protein sequence ID" value="KAF9645118.1"/>
    <property type="molecule type" value="Genomic_DNA"/>
</dbReference>
<evidence type="ECO:0000313" key="2">
    <source>
        <dbReference type="Proteomes" id="UP000886501"/>
    </source>
</evidence>
<sequence length="488" mass="54511">MFSFIMEITHRRVTKAPLPPGPKGWPLIGNLLEVPSVEPWKVYAAWGEKWGGIMSVNVLGQRMIVVNSIDIAMNLLDGRSSNYSDRPILTMGGEIIGWNGVLAFANYGPRFKELRKLLASAIGSIRNVARYYPLEELEARRFVARVTAQPDEIPKQIRKTTGAIILMISHGYSVREEDDPIVRLAELGGEQLSAVTEPGAFLVDLIPALRYLPSWFPGTGWKKTAEAWRQDLLNLVNTPHQFVLDQLAAGTAVPSYTSDLLEDGKVDHDMVKWSAMTIYSAGADTTVSAIYTFFLAMTLYPEAQKKAQEEIFRVVGEDRLPTFADRDSLPYVGALVKEVLRWNPVGPLALPHRVTSDDVYEGYYIPKDSLVLVNVWKFVHDPEVYSNPFEFNPSRFLGLKPERDPREICFGFGRRVCPGSASAQALLYITAVMSLAVFDISKKVDGNGNVIEPIVRYTSTMISHPKPFECSVKPRSEKAREMIASVDL</sequence>
<dbReference type="Proteomes" id="UP000886501">
    <property type="component" value="Unassembled WGS sequence"/>
</dbReference>
<organism evidence="1 2">
    <name type="scientific">Thelephora ganbajun</name>
    <name type="common">Ganba fungus</name>
    <dbReference type="NCBI Taxonomy" id="370292"/>
    <lineage>
        <taxon>Eukaryota</taxon>
        <taxon>Fungi</taxon>
        <taxon>Dikarya</taxon>
        <taxon>Basidiomycota</taxon>
        <taxon>Agaricomycotina</taxon>
        <taxon>Agaricomycetes</taxon>
        <taxon>Thelephorales</taxon>
        <taxon>Thelephoraceae</taxon>
        <taxon>Thelephora</taxon>
    </lineage>
</organism>
<proteinExistence type="predicted"/>
<accession>A0ACB6Z668</accession>
<evidence type="ECO:0000313" key="1">
    <source>
        <dbReference type="EMBL" id="KAF9645118.1"/>
    </source>
</evidence>
<reference evidence="1" key="2">
    <citation type="journal article" date="2020" name="Nat. Commun.">
        <title>Large-scale genome sequencing of mycorrhizal fungi provides insights into the early evolution of symbiotic traits.</title>
        <authorList>
            <person name="Miyauchi S."/>
            <person name="Kiss E."/>
            <person name="Kuo A."/>
            <person name="Drula E."/>
            <person name="Kohler A."/>
            <person name="Sanchez-Garcia M."/>
            <person name="Morin E."/>
            <person name="Andreopoulos B."/>
            <person name="Barry K.W."/>
            <person name="Bonito G."/>
            <person name="Buee M."/>
            <person name="Carver A."/>
            <person name="Chen C."/>
            <person name="Cichocki N."/>
            <person name="Clum A."/>
            <person name="Culley D."/>
            <person name="Crous P.W."/>
            <person name="Fauchery L."/>
            <person name="Girlanda M."/>
            <person name="Hayes R.D."/>
            <person name="Keri Z."/>
            <person name="LaButti K."/>
            <person name="Lipzen A."/>
            <person name="Lombard V."/>
            <person name="Magnuson J."/>
            <person name="Maillard F."/>
            <person name="Murat C."/>
            <person name="Nolan M."/>
            <person name="Ohm R.A."/>
            <person name="Pangilinan J."/>
            <person name="Pereira M.F."/>
            <person name="Perotto S."/>
            <person name="Peter M."/>
            <person name="Pfister S."/>
            <person name="Riley R."/>
            <person name="Sitrit Y."/>
            <person name="Stielow J.B."/>
            <person name="Szollosi G."/>
            <person name="Zifcakova L."/>
            <person name="Stursova M."/>
            <person name="Spatafora J.W."/>
            <person name="Tedersoo L."/>
            <person name="Vaario L.M."/>
            <person name="Yamada A."/>
            <person name="Yan M."/>
            <person name="Wang P."/>
            <person name="Xu J."/>
            <person name="Bruns T."/>
            <person name="Baldrian P."/>
            <person name="Vilgalys R."/>
            <person name="Dunand C."/>
            <person name="Henrissat B."/>
            <person name="Grigoriev I.V."/>
            <person name="Hibbett D."/>
            <person name="Nagy L.G."/>
            <person name="Martin F.M."/>
        </authorList>
    </citation>
    <scope>NUCLEOTIDE SEQUENCE</scope>
    <source>
        <strain evidence="1">P2</strain>
    </source>
</reference>
<gene>
    <name evidence="1" type="ORF">BDM02DRAFT_698520</name>
</gene>
<reference evidence="1" key="1">
    <citation type="submission" date="2019-10" db="EMBL/GenBank/DDBJ databases">
        <authorList>
            <consortium name="DOE Joint Genome Institute"/>
            <person name="Kuo A."/>
            <person name="Miyauchi S."/>
            <person name="Kiss E."/>
            <person name="Drula E."/>
            <person name="Kohler A."/>
            <person name="Sanchez-Garcia M."/>
            <person name="Andreopoulos B."/>
            <person name="Barry K.W."/>
            <person name="Bonito G."/>
            <person name="Buee M."/>
            <person name="Carver A."/>
            <person name="Chen C."/>
            <person name="Cichocki N."/>
            <person name="Clum A."/>
            <person name="Culley D."/>
            <person name="Crous P.W."/>
            <person name="Fauchery L."/>
            <person name="Girlanda M."/>
            <person name="Hayes R."/>
            <person name="Keri Z."/>
            <person name="Labutti K."/>
            <person name="Lipzen A."/>
            <person name="Lombard V."/>
            <person name="Magnuson J."/>
            <person name="Maillard F."/>
            <person name="Morin E."/>
            <person name="Murat C."/>
            <person name="Nolan M."/>
            <person name="Ohm R."/>
            <person name="Pangilinan J."/>
            <person name="Pereira M."/>
            <person name="Perotto S."/>
            <person name="Peter M."/>
            <person name="Riley R."/>
            <person name="Sitrit Y."/>
            <person name="Stielow B."/>
            <person name="Szollosi G."/>
            <person name="Zifcakova L."/>
            <person name="Stursova M."/>
            <person name="Spatafora J.W."/>
            <person name="Tedersoo L."/>
            <person name="Vaario L.-M."/>
            <person name="Yamada A."/>
            <person name="Yan M."/>
            <person name="Wang P."/>
            <person name="Xu J."/>
            <person name="Bruns T."/>
            <person name="Baldrian P."/>
            <person name="Vilgalys R."/>
            <person name="Henrissat B."/>
            <person name="Grigoriev I.V."/>
            <person name="Hibbett D."/>
            <person name="Nagy L.G."/>
            <person name="Martin F.M."/>
        </authorList>
    </citation>
    <scope>NUCLEOTIDE SEQUENCE</scope>
    <source>
        <strain evidence="1">P2</strain>
    </source>
</reference>
<keyword evidence="2" id="KW-1185">Reference proteome</keyword>
<name>A0ACB6Z668_THEGA</name>
<protein>
    <submittedName>
        <fullName evidence="1">Cytochrome P450</fullName>
    </submittedName>
</protein>